<dbReference type="Proteomes" id="UP001632038">
    <property type="component" value="Unassembled WGS sequence"/>
</dbReference>
<protein>
    <submittedName>
        <fullName evidence="1">Exocyst subunit</fullName>
    </submittedName>
</protein>
<organism evidence="1 2">
    <name type="scientific">Castilleja foliolosa</name>
    <dbReference type="NCBI Taxonomy" id="1961234"/>
    <lineage>
        <taxon>Eukaryota</taxon>
        <taxon>Viridiplantae</taxon>
        <taxon>Streptophyta</taxon>
        <taxon>Embryophyta</taxon>
        <taxon>Tracheophyta</taxon>
        <taxon>Spermatophyta</taxon>
        <taxon>Magnoliopsida</taxon>
        <taxon>eudicotyledons</taxon>
        <taxon>Gunneridae</taxon>
        <taxon>Pentapetalae</taxon>
        <taxon>asterids</taxon>
        <taxon>lamiids</taxon>
        <taxon>Lamiales</taxon>
        <taxon>Orobanchaceae</taxon>
        <taxon>Pedicularideae</taxon>
        <taxon>Castillejinae</taxon>
        <taxon>Castilleja</taxon>
    </lineage>
</organism>
<gene>
    <name evidence="1" type="primary">SEC8_1</name>
    <name evidence="1" type="ORF">CASFOL_000346</name>
</gene>
<keyword evidence="2" id="KW-1185">Reference proteome</keyword>
<name>A0ABD3ENF8_9LAMI</name>
<comment type="caution">
    <text evidence="1">The sequence shown here is derived from an EMBL/GenBank/DDBJ whole genome shotgun (WGS) entry which is preliminary data.</text>
</comment>
<dbReference type="AlphaFoldDB" id="A0ABD3ENF8"/>
<reference evidence="2" key="1">
    <citation type="journal article" date="2024" name="IScience">
        <title>Strigolactones Initiate the Formation of Haustorium-like Structures in Castilleja.</title>
        <authorList>
            <person name="Buerger M."/>
            <person name="Peterson D."/>
            <person name="Chory J."/>
        </authorList>
    </citation>
    <scope>NUCLEOTIDE SEQUENCE [LARGE SCALE GENOMIC DNA]</scope>
</reference>
<evidence type="ECO:0000313" key="1">
    <source>
        <dbReference type="EMBL" id="KAL3655950.1"/>
    </source>
</evidence>
<sequence>MSAKDGEGVQMFSQLGNDGLLAFMENFAKDHFLPTMFVDYRKTVQQAISSKL</sequence>
<proteinExistence type="predicted"/>
<dbReference type="EMBL" id="JAVIJP010000001">
    <property type="protein sequence ID" value="KAL3655950.1"/>
    <property type="molecule type" value="Genomic_DNA"/>
</dbReference>
<accession>A0ABD3ENF8</accession>
<evidence type="ECO:0000313" key="2">
    <source>
        <dbReference type="Proteomes" id="UP001632038"/>
    </source>
</evidence>